<evidence type="ECO:0000256" key="1">
    <source>
        <dbReference type="SAM" id="Phobius"/>
    </source>
</evidence>
<protein>
    <submittedName>
        <fullName evidence="2">Uncharacterized protein</fullName>
    </submittedName>
</protein>
<name>X0VN48_9ZZZZ</name>
<accession>X0VN48</accession>
<gene>
    <name evidence="2" type="ORF">S01H1_54762</name>
</gene>
<keyword evidence="1" id="KW-0812">Transmembrane</keyword>
<evidence type="ECO:0000313" key="2">
    <source>
        <dbReference type="EMBL" id="GAG19819.1"/>
    </source>
</evidence>
<sequence>MAKGLDSLKASITDWMSDKAQTRAGSTSGRVASGKISEVQGAGGLKEQKAVARQMGLDPEVAKNIDKYTKDIVKLNSSLTRSMLDQGIMYKEAIQLLKKQKSELRGTSKLREEDYRREIRVLNLLEKQYKIQRKKELIEKTLKGAEPIIGKSSAKFAKHAITGSGGGAFDKQVAALSKKMPKYAKMFQLAGRVMTGTLALVIGVIHGGASPAAK</sequence>
<organism evidence="2">
    <name type="scientific">marine sediment metagenome</name>
    <dbReference type="NCBI Taxonomy" id="412755"/>
    <lineage>
        <taxon>unclassified sequences</taxon>
        <taxon>metagenomes</taxon>
        <taxon>ecological metagenomes</taxon>
    </lineage>
</organism>
<feature type="transmembrane region" description="Helical" evidence="1">
    <location>
        <begin position="189"/>
        <end position="209"/>
    </location>
</feature>
<comment type="caution">
    <text evidence="2">The sequence shown here is derived from an EMBL/GenBank/DDBJ whole genome shotgun (WGS) entry which is preliminary data.</text>
</comment>
<keyword evidence="1" id="KW-0472">Membrane</keyword>
<dbReference type="EMBL" id="BARS01035550">
    <property type="protein sequence ID" value="GAG19819.1"/>
    <property type="molecule type" value="Genomic_DNA"/>
</dbReference>
<dbReference type="AlphaFoldDB" id="X0VN48"/>
<reference evidence="2" key="1">
    <citation type="journal article" date="2014" name="Front. Microbiol.">
        <title>High frequency of phylogenetically diverse reductive dehalogenase-homologous genes in deep subseafloor sedimentary metagenomes.</title>
        <authorList>
            <person name="Kawai M."/>
            <person name="Futagami T."/>
            <person name="Toyoda A."/>
            <person name="Takaki Y."/>
            <person name="Nishi S."/>
            <person name="Hori S."/>
            <person name="Arai W."/>
            <person name="Tsubouchi T."/>
            <person name="Morono Y."/>
            <person name="Uchiyama I."/>
            <person name="Ito T."/>
            <person name="Fujiyama A."/>
            <person name="Inagaki F."/>
            <person name="Takami H."/>
        </authorList>
    </citation>
    <scope>NUCLEOTIDE SEQUENCE</scope>
    <source>
        <strain evidence="2">Expedition CK06-06</strain>
    </source>
</reference>
<keyword evidence="1" id="KW-1133">Transmembrane helix</keyword>
<proteinExistence type="predicted"/>
<feature type="non-terminal residue" evidence="2">
    <location>
        <position position="214"/>
    </location>
</feature>